<dbReference type="PANTHER" id="PTHR11480:SF36">
    <property type="entry name" value="PROSAPOSIN"/>
    <property type="match status" value="1"/>
</dbReference>
<reference evidence="4" key="2">
    <citation type="submission" date="2025-09" db="UniProtKB">
        <authorList>
            <consortium name="Ensembl"/>
        </authorList>
    </citation>
    <scope>IDENTIFICATION</scope>
</reference>
<dbReference type="GO" id="GO:0019216">
    <property type="term" value="P:regulation of lipid metabolic process"/>
    <property type="evidence" value="ECO:0007669"/>
    <property type="project" value="TreeGrafter"/>
</dbReference>
<dbReference type="GeneTree" id="ENSGT00940000161711"/>
<dbReference type="Ensembl" id="ENSACCT00020009640.1">
    <property type="protein sequence ID" value="ENSACCP00020009243.1"/>
    <property type="gene ID" value="ENSACCG00020006302.1"/>
</dbReference>
<keyword evidence="5" id="KW-1185">Reference proteome</keyword>
<evidence type="ECO:0000313" key="4">
    <source>
        <dbReference type="Ensembl" id="ENSACCP00020009243.1"/>
    </source>
</evidence>
<dbReference type="InterPro" id="IPR008139">
    <property type="entry name" value="SaposinB_dom"/>
</dbReference>
<dbReference type="InParanoid" id="A0A663EB39"/>
<keyword evidence="1" id="KW-1015">Disulfide bond</keyword>
<dbReference type="InterPro" id="IPR011001">
    <property type="entry name" value="Saposin-like"/>
</dbReference>
<evidence type="ECO:0000259" key="3">
    <source>
        <dbReference type="PROSITE" id="PS50015"/>
    </source>
</evidence>
<evidence type="ECO:0000256" key="1">
    <source>
        <dbReference type="ARBA" id="ARBA00023157"/>
    </source>
</evidence>
<dbReference type="Proteomes" id="UP000472275">
    <property type="component" value="Chromosome 13"/>
</dbReference>
<organism evidence="4 5">
    <name type="scientific">Aquila chrysaetos chrysaetos</name>
    <dbReference type="NCBI Taxonomy" id="223781"/>
    <lineage>
        <taxon>Eukaryota</taxon>
        <taxon>Metazoa</taxon>
        <taxon>Chordata</taxon>
        <taxon>Craniata</taxon>
        <taxon>Vertebrata</taxon>
        <taxon>Euteleostomi</taxon>
        <taxon>Archelosauria</taxon>
        <taxon>Archosauria</taxon>
        <taxon>Dinosauria</taxon>
        <taxon>Saurischia</taxon>
        <taxon>Theropoda</taxon>
        <taxon>Coelurosauria</taxon>
        <taxon>Aves</taxon>
        <taxon>Neognathae</taxon>
        <taxon>Neoaves</taxon>
        <taxon>Telluraves</taxon>
        <taxon>Accipitrimorphae</taxon>
        <taxon>Accipitriformes</taxon>
        <taxon>Accipitridae</taxon>
        <taxon>Accipitrinae</taxon>
        <taxon>Aquila</taxon>
    </lineage>
</organism>
<evidence type="ECO:0000256" key="2">
    <source>
        <dbReference type="SAM" id="MobiDB-lite"/>
    </source>
</evidence>
<name>A0A663EB39_AQUCH</name>
<feature type="domain" description="Saposin B-type" evidence="3">
    <location>
        <begin position="88"/>
        <end position="166"/>
    </location>
</feature>
<dbReference type="SMART" id="SM00741">
    <property type="entry name" value="SapB"/>
    <property type="match status" value="2"/>
</dbReference>
<proteinExistence type="predicted"/>
<protein>
    <submittedName>
        <fullName evidence="4">Surfactant protein B</fullName>
    </submittedName>
</protein>
<dbReference type="SUPFAM" id="SSF47862">
    <property type="entry name" value="Saposin"/>
    <property type="match status" value="2"/>
</dbReference>
<dbReference type="AlphaFoldDB" id="A0A663EB39"/>
<dbReference type="PANTHER" id="PTHR11480">
    <property type="entry name" value="SAPOSIN-RELATED"/>
    <property type="match status" value="1"/>
</dbReference>
<feature type="domain" description="Saposin B-type" evidence="3">
    <location>
        <begin position="204"/>
        <end position="281"/>
    </location>
</feature>
<feature type="compositionally biased region" description="Low complexity" evidence="2">
    <location>
        <begin position="292"/>
        <end position="305"/>
    </location>
</feature>
<dbReference type="InterPro" id="IPR051428">
    <property type="entry name" value="Sphingo_Act-Surfact_Prot"/>
</dbReference>
<feature type="region of interest" description="Disordered" evidence="2">
    <location>
        <begin position="54"/>
        <end position="73"/>
    </location>
</feature>
<reference evidence="4" key="1">
    <citation type="submission" date="2025-08" db="UniProtKB">
        <authorList>
            <consortium name="Ensembl"/>
        </authorList>
    </citation>
    <scope>IDENTIFICATION</scope>
</reference>
<dbReference type="Gene3D" id="1.10.225.10">
    <property type="entry name" value="Saposin-like"/>
    <property type="match status" value="2"/>
</dbReference>
<dbReference type="PROSITE" id="PS50015">
    <property type="entry name" value="SAP_B"/>
    <property type="match status" value="2"/>
</dbReference>
<sequence length="408" mass="42782">MSPSPLSQAPVSPFPRVPILPSPHALVSPNPHVPIAPRHTSPCHISLRPQAHFPASHAPRHTSPHQTSLCPHVSHPHVSRPRARCHLLQDVCADCQQIVTLLTRMANESATKGFLRRECAALPVPSMVPPCQNLVHEYFSLLLIDLEGHLPWGHRCGHLHGHKHGHGWEPIGPSVGASMATAPPLVSRVNACPQVAAGKALPIPLPLCWLCRTFLARAEAAIPKEAVAEAATKLCRVLPVVVVGACQCLVQRYGVLLVEGVLGRLAPRLLCRLLLTCGPEDGYAPSSPPRQPLGAAAAPPAACAGPGTGPPPPHAVPKPGTLCPGPDLLVLQPRGRPPLPGELGTRAGGGMTTTKGTKMGSWWPPCPPTHPALFSPRPCSTASSTSGCRSGGGTRSHLALCLSAPTPK</sequence>
<dbReference type="GO" id="GO:0007193">
    <property type="term" value="P:adenylate cyclase-inhibiting G protein-coupled receptor signaling pathway"/>
    <property type="evidence" value="ECO:0007669"/>
    <property type="project" value="TreeGrafter"/>
</dbReference>
<accession>A0A663EB39</accession>
<feature type="region of interest" description="Disordered" evidence="2">
    <location>
        <begin position="285"/>
        <end position="329"/>
    </location>
</feature>
<evidence type="ECO:0000313" key="5">
    <source>
        <dbReference type="Proteomes" id="UP000472275"/>
    </source>
</evidence>